<evidence type="ECO:0000256" key="2">
    <source>
        <dbReference type="ARBA" id="ARBA00007703"/>
    </source>
</evidence>
<comment type="caution">
    <text evidence="5">The sequence shown here is derived from an EMBL/GenBank/DDBJ whole genome shotgun (WGS) entry which is preliminary data.</text>
</comment>
<evidence type="ECO:0000256" key="4">
    <source>
        <dbReference type="SAM" id="Coils"/>
    </source>
</evidence>
<name>A0A066RRE5_9GAMM</name>
<comment type="function">
    <text evidence="1">Required for the efficient initiation of filament assembly.</text>
</comment>
<comment type="similarity">
    <text evidence="2">Belongs to the FlgN family.</text>
</comment>
<gene>
    <name evidence="5" type="ORF">EA58_02235</name>
</gene>
<dbReference type="InterPro" id="IPR007809">
    <property type="entry name" value="FlgN-like"/>
</dbReference>
<dbReference type="OrthoDB" id="5900563at2"/>
<feature type="coiled-coil region" evidence="4">
    <location>
        <begin position="6"/>
        <end position="33"/>
    </location>
</feature>
<dbReference type="InterPro" id="IPR036679">
    <property type="entry name" value="FlgN-like_sf"/>
</dbReference>
<reference evidence="5 6" key="1">
    <citation type="submission" date="2014-04" db="EMBL/GenBank/DDBJ databases">
        <title>Draft genome sequence of Photobacterium halotolerans S2753: a solonamide, ngercheumicin and holomycin producer.</title>
        <authorList>
            <person name="Machado H.R."/>
            <person name="Gram L."/>
        </authorList>
    </citation>
    <scope>NUCLEOTIDE SEQUENCE [LARGE SCALE GENOMIC DNA]</scope>
    <source>
        <strain evidence="5 6">S2753</strain>
    </source>
</reference>
<dbReference type="Pfam" id="PF05130">
    <property type="entry name" value="FlgN"/>
    <property type="match status" value="1"/>
</dbReference>
<keyword evidence="4" id="KW-0175">Coiled coil</keyword>
<dbReference type="AlphaFoldDB" id="A0A066RRE5"/>
<organism evidence="5 6">
    <name type="scientific">Photobacterium galatheae</name>
    <dbReference type="NCBI Taxonomy" id="1654360"/>
    <lineage>
        <taxon>Bacteria</taxon>
        <taxon>Pseudomonadati</taxon>
        <taxon>Pseudomonadota</taxon>
        <taxon>Gammaproteobacteria</taxon>
        <taxon>Vibrionales</taxon>
        <taxon>Vibrionaceae</taxon>
        <taxon>Photobacterium</taxon>
    </lineage>
</organism>
<evidence type="ECO:0000256" key="1">
    <source>
        <dbReference type="ARBA" id="ARBA00002397"/>
    </source>
</evidence>
<dbReference type="EMBL" id="JMIB01000004">
    <property type="protein sequence ID" value="KDM93025.1"/>
    <property type="molecule type" value="Genomic_DNA"/>
</dbReference>
<accession>A0A066RRE5</accession>
<dbReference type="SUPFAM" id="SSF140566">
    <property type="entry name" value="FlgN-like"/>
    <property type="match status" value="1"/>
</dbReference>
<keyword evidence="3" id="KW-1005">Bacterial flagellum biogenesis</keyword>
<proteinExistence type="inferred from homology"/>
<dbReference type="STRING" id="1654360.EA58_02235"/>
<evidence type="ECO:0000256" key="3">
    <source>
        <dbReference type="ARBA" id="ARBA00022795"/>
    </source>
</evidence>
<protein>
    <submittedName>
        <fullName evidence="5">Molecular chaperone</fullName>
    </submittedName>
</protein>
<dbReference type="RefSeq" id="WP_036748419.1">
    <property type="nucleotide sequence ID" value="NZ_JAGSGC010000002.1"/>
</dbReference>
<dbReference type="Proteomes" id="UP000027192">
    <property type="component" value="Unassembled WGS sequence"/>
</dbReference>
<evidence type="ECO:0000313" key="6">
    <source>
        <dbReference type="Proteomes" id="UP000027192"/>
    </source>
</evidence>
<dbReference type="Gene3D" id="1.20.58.300">
    <property type="entry name" value="FlgN-like"/>
    <property type="match status" value="1"/>
</dbReference>
<dbReference type="GO" id="GO:0044780">
    <property type="term" value="P:bacterial-type flagellum assembly"/>
    <property type="evidence" value="ECO:0007669"/>
    <property type="project" value="InterPro"/>
</dbReference>
<sequence>MSPTIEQLLAQQHATLEALLRLLEQEREAIVKRQSGDITRFAKDKKELVDKIQLQDQQIARHSQSNQLKENPDFTRQVDTIQNLLSECMHHNELNGAALQRAQLSFHKLNNLFQQSLGHHQTYNKEGVAQNLRSIGTNLKA</sequence>
<evidence type="ECO:0000313" key="5">
    <source>
        <dbReference type="EMBL" id="KDM93025.1"/>
    </source>
</evidence>
<keyword evidence="6" id="KW-1185">Reference proteome</keyword>